<dbReference type="HOGENOM" id="CLU_050509_1_1_0"/>
<sequence>MTTRVVCYGLGPIGMGIARLACTRSGIQIVGAIDVDPQKAGRDLGELLGRSAIGVTVSIDAARTLSRVHPDVVLHATQSSLAAVAPQLRECITAGANVISTCEELAYPWSAQPQLAADLDAAARAAGVTLLGTGVNPGYAMDALPLMLTAACAEVRAMRVLRIVDAAQRRGPLQRKIGAGLTPDEFAQRVREGAVRHVGLAESLHMIAATLGWQLDAGDDTIMPILAGCAVVTEHVSVEAGQVAGVHQIARGYIGEREVITLDLRMYVGAPDPQDTVEIDGNPPLRMTIAGGIHGDIATAAIAVNTIASIRKAEPGLLSMTDVPLVHYW</sequence>
<dbReference type="AlphaFoldDB" id="A7NN21"/>
<dbReference type="Pfam" id="PF01113">
    <property type="entry name" value="DapB_N"/>
    <property type="match status" value="1"/>
</dbReference>
<dbReference type="InterPro" id="IPR036291">
    <property type="entry name" value="NAD(P)-bd_dom_sf"/>
</dbReference>
<dbReference type="GO" id="GO:0009089">
    <property type="term" value="P:lysine biosynthetic process via diaminopimelate"/>
    <property type="evidence" value="ECO:0007669"/>
    <property type="project" value="InterPro"/>
</dbReference>
<keyword evidence="1" id="KW-0521">NADP</keyword>
<evidence type="ECO:0000259" key="4">
    <source>
        <dbReference type="Pfam" id="PF19328"/>
    </source>
</evidence>
<dbReference type="Gene3D" id="3.40.50.720">
    <property type="entry name" value="NAD(P)-binding Rossmann-like Domain"/>
    <property type="match status" value="1"/>
</dbReference>
<dbReference type="EMBL" id="CP000804">
    <property type="protein sequence ID" value="ABU58953.1"/>
    <property type="molecule type" value="Genomic_DNA"/>
</dbReference>
<dbReference type="KEGG" id="rca:Rcas_2891"/>
<name>A7NN21_ROSCS</name>
<feature type="domain" description="Dihydrodipicolinate reductase N-terminal" evidence="3">
    <location>
        <begin position="4"/>
        <end position="99"/>
    </location>
</feature>
<proteinExistence type="predicted"/>
<dbReference type="RefSeq" id="WP_012121377.1">
    <property type="nucleotide sequence ID" value="NC_009767.1"/>
</dbReference>
<feature type="domain" description="2,4-diaminopentanoate dehydrogenase C-terminal" evidence="4">
    <location>
        <begin position="140"/>
        <end position="327"/>
    </location>
</feature>
<dbReference type="SUPFAM" id="SSF51735">
    <property type="entry name" value="NAD(P)-binding Rossmann-fold domains"/>
    <property type="match status" value="1"/>
</dbReference>
<dbReference type="Proteomes" id="UP000000263">
    <property type="component" value="Chromosome"/>
</dbReference>
<gene>
    <name evidence="5" type="ordered locus">Rcas_2891</name>
</gene>
<accession>A7NN21</accession>
<dbReference type="eggNOG" id="COG3804">
    <property type="taxonomic scope" value="Bacteria"/>
</dbReference>
<dbReference type="Pfam" id="PF19328">
    <property type="entry name" value="DAP_DH_C"/>
    <property type="match status" value="1"/>
</dbReference>
<dbReference type="OrthoDB" id="9767616at2"/>
<dbReference type="STRING" id="383372.Rcas_2891"/>
<reference evidence="5 6" key="1">
    <citation type="submission" date="2007-08" db="EMBL/GenBank/DDBJ databases">
        <title>Complete sequence of Roseiflexus castenholzii DSM 13941.</title>
        <authorList>
            <consortium name="US DOE Joint Genome Institute"/>
            <person name="Copeland A."/>
            <person name="Lucas S."/>
            <person name="Lapidus A."/>
            <person name="Barry K."/>
            <person name="Glavina del Rio T."/>
            <person name="Dalin E."/>
            <person name="Tice H."/>
            <person name="Pitluck S."/>
            <person name="Thompson L.S."/>
            <person name="Brettin T."/>
            <person name="Bruce D."/>
            <person name="Detter J.C."/>
            <person name="Han C."/>
            <person name="Tapia R."/>
            <person name="Schmutz J."/>
            <person name="Larimer F."/>
            <person name="Land M."/>
            <person name="Hauser L."/>
            <person name="Kyrpides N."/>
            <person name="Mikhailova N."/>
            <person name="Bryant D.A."/>
            <person name="Hanada S."/>
            <person name="Tsukatani Y."/>
            <person name="Richardson P."/>
        </authorList>
    </citation>
    <scope>NUCLEOTIDE SEQUENCE [LARGE SCALE GENOMIC DNA]</scope>
    <source>
        <strain evidence="6">DSM 13941 / HLO8</strain>
    </source>
</reference>
<dbReference type="CDD" id="cd24146">
    <property type="entry name" value="nat-AmDH_N_like"/>
    <property type="match status" value="1"/>
</dbReference>
<evidence type="ECO:0000313" key="5">
    <source>
        <dbReference type="EMBL" id="ABU58953.1"/>
    </source>
</evidence>
<dbReference type="GO" id="GO:0008839">
    <property type="term" value="F:4-hydroxy-tetrahydrodipicolinate reductase"/>
    <property type="evidence" value="ECO:0007669"/>
    <property type="project" value="InterPro"/>
</dbReference>
<evidence type="ECO:0000259" key="3">
    <source>
        <dbReference type="Pfam" id="PF01113"/>
    </source>
</evidence>
<dbReference type="InterPro" id="IPR000846">
    <property type="entry name" value="DapB_N"/>
</dbReference>
<evidence type="ECO:0000256" key="1">
    <source>
        <dbReference type="ARBA" id="ARBA00022857"/>
    </source>
</evidence>
<keyword evidence="2" id="KW-0560">Oxidoreductase</keyword>
<evidence type="ECO:0000313" key="6">
    <source>
        <dbReference type="Proteomes" id="UP000000263"/>
    </source>
</evidence>
<dbReference type="InterPro" id="IPR045760">
    <property type="entry name" value="DAP_DH_C"/>
</dbReference>
<protein>
    <submittedName>
        <fullName evidence="5">Dihydrodipicolinate reductase</fullName>
    </submittedName>
</protein>
<evidence type="ECO:0000256" key="2">
    <source>
        <dbReference type="ARBA" id="ARBA00023002"/>
    </source>
</evidence>
<keyword evidence="6" id="KW-1185">Reference proteome</keyword>
<organism evidence="5 6">
    <name type="scientific">Roseiflexus castenholzii (strain DSM 13941 / HLO8)</name>
    <dbReference type="NCBI Taxonomy" id="383372"/>
    <lineage>
        <taxon>Bacteria</taxon>
        <taxon>Bacillati</taxon>
        <taxon>Chloroflexota</taxon>
        <taxon>Chloroflexia</taxon>
        <taxon>Chloroflexales</taxon>
        <taxon>Roseiflexineae</taxon>
        <taxon>Roseiflexaceae</taxon>
        <taxon>Roseiflexus</taxon>
    </lineage>
</organism>